<accession>A0ACC1XCQ9</accession>
<comment type="caution">
    <text evidence="1">The sequence shown here is derived from an EMBL/GenBank/DDBJ whole genome shotgun (WGS) entry which is preliminary data.</text>
</comment>
<gene>
    <name evidence="1" type="ORF">OWV82_018854</name>
</gene>
<protein>
    <submittedName>
        <fullName evidence="1">Cysteine synthase</fullName>
    </submittedName>
</protein>
<evidence type="ECO:0000313" key="2">
    <source>
        <dbReference type="Proteomes" id="UP001164539"/>
    </source>
</evidence>
<name>A0ACC1XCQ9_MELAZ</name>
<organism evidence="1 2">
    <name type="scientific">Melia azedarach</name>
    <name type="common">Chinaberry tree</name>
    <dbReference type="NCBI Taxonomy" id="155640"/>
    <lineage>
        <taxon>Eukaryota</taxon>
        <taxon>Viridiplantae</taxon>
        <taxon>Streptophyta</taxon>
        <taxon>Embryophyta</taxon>
        <taxon>Tracheophyta</taxon>
        <taxon>Spermatophyta</taxon>
        <taxon>Magnoliopsida</taxon>
        <taxon>eudicotyledons</taxon>
        <taxon>Gunneridae</taxon>
        <taxon>Pentapetalae</taxon>
        <taxon>rosids</taxon>
        <taxon>malvids</taxon>
        <taxon>Sapindales</taxon>
        <taxon>Meliaceae</taxon>
        <taxon>Melia</taxon>
    </lineage>
</organism>
<dbReference type="Proteomes" id="UP001164539">
    <property type="component" value="Chromosome 10"/>
</dbReference>
<sequence>MAPEQQIPIPFYKYKVRKDASKLIRATPLVKLNKVTRGCVATVVAKQEMFLPTKSNKDRAALFMIKDAEIRGEITPGETTIIEPTSGNFGISLAFMGALKGYKVIATMPKNTGTERGVAMRAFGAEVVLTDPAKGVNGAIKVAEKLHKSTPNSFMLKPFENPANTEAHTMTTGPEIWDATQGKVDIFVMGIGTGGTLAGVAQFLKLRNPKIKIYGVEPAESNVYNGGKPGPHGIIGIGAGIKSKLVPEDLMEKVIEVTTEDALTMARRLAHVEGLMVGIVSGANTVAALKLARMPENKGKLIVTIHSSYGERYLSTPLYKKLVKEVEDTVPAPVEEDEEDKDGNEDKDDDEDAGDDEDKDDDEPCAFVYTAF</sequence>
<evidence type="ECO:0000313" key="1">
    <source>
        <dbReference type="EMBL" id="KAJ4708993.1"/>
    </source>
</evidence>
<reference evidence="1 2" key="1">
    <citation type="journal article" date="2023" name="Science">
        <title>Complex scaffold remodeling in plant triterpene biosynthesis.</title>
        <authorList>
            <person name="De La Pena R."/>
            <person name="Hodgson H."/>
            <person name="Liu J.C."/>
            <person name="Stephenson M.J."/>
            <person name="Martin A.C."/>
            <person name="Owen C."/>
            <person name="Harkess A."/>
            <person name="Leebens-Mack J."/>
            <person name="Jimenez L.E."/>
            <person name="Osbourn A."/>
            <person name="Sattely E.S."/>
        </authorList>
    </citation>
    <scope>NUCLEOTIDE SEQUENCE [LARGE SCALE GENOMIC DNA]</scope>
    <source>
        <strain evidence="2">cv. JPN11</strain>
        <tissue evidence="1">Leaf</tissue>
    </source>
</reference>
<dbReference type="EMBL" id="CM051403">
    <property type="protein sequence ID" value="KAJ4708993.1"/>
    <property type="molecule type" value="Genomic_DNA"/>
</dbReference>
<proteinExistence type="predicted"/>
<keyword evidence="2" id="KW-1185">Reference proteome</keyword>